<organism evidence="5 6">
    <name type="scientific">Alteribacillus bidgolensis</name>
    <dbReference type="NCBI Taxonomy" id="930129"/>
    <lineage>
        <taxon>Bacteria</taxon>
        <taxon>Bacillati</taxon>
        <taxon>Bacillota</taxon>
        <taxon>Bacilli</taxon>
        <taxon>Bacillales</taxon>
        <taxon>Bacillaceae</taxon>
        <taxon>Alteribacillus</taxon>
    </lineage>
</organism>
<gene>
    <name evidence="5" type="ORF">SAMN05216352_1045</name>
</gene>
<sequence length="420" mass="47702">MKKSFYLLSAGMTALLLSACNGGEEAESDGNEDQNGENEEVAEIEFFQAKPEAVATFDTLIEQFEEENPDIKVEQNSVPDAMTVLTTRFSTGDIPDLFITYPVEEDYVTRANNDYLLDITDEDFIDDINPEIQDRYLEDGRMYGAALSLNANGVLYNKEIFEEYDLDTPETWDDFVASIEYLDEQGETPIIMGNQSIDQSSIFNLNFIAQQFDAEYWEAFNAGEEPVAESPEWQEASEKMLEVIQYAQQDHMGTDTDQANELFANGEGAMYFMGAWVLPTLRDMNDNFDEEFGYFPFPQTNNPEENVTISGVDVGLSIAADTEYPEESLKFVEFLIDEAQQFADMDGSFSAVQDVEVQDEVLEGLSPHVENDQIANWPNHYWAGGTAAEADFRAHSQDFFNHQDIEQYLESLEQMFESYR</sequence>
<dbReference type="InterPro" id="IPR006059">
    <property type="entry name" value="SBP"/>
</dbReference>
<dbReference type="InterPro" id="IPR050490">
    <property type="entry name" value="Bact_solute-bd_prot1"/>
</dbReference>
<feature type="signal peptide" evidence="4">
    <location>
        <begin position="1"/>
        <end position="19"/>
    </location>
</feature>
<dbReference type="PROSITE" id="PS51257">
    <property type="entry name" value="PROKAR_LIPOPROTEIN"/>
    <property type="match status" value="1"/>
</dbReference>
<comment type="similarity">
    <text evidence="1">Belongs to the bacterial solute-binding protein 1 family.</text>
</comment>
<keyword evidence="2" id="KW-0813">Transport</keyword>
<evidence type="ECO:0000256" key="2">
    <source>
        <dbReference type="ARBA" id="ARBA00022448"/>
    </source>
</evidence>
<evidence type="ECO:0000313" key="6">
    <source>
        <dbReference type="Proteomes" id="UP000199017"/>
    </source>
</evidence>
<keyword evidence="6" id="KW-1185">Reference proteome</keyword>
<reference evidence="5 6" key="1">
    <citation type="submission" date="2016-10" db="EMBL/GenBank/DDBJ databases">
        <authorList>
            <person name="de Groot N.N."/>
        </authorList>
    </citation>
    <scope>NUCLEOTIDE SEQUENCE [LARGE SCALE GENOMIC DNA]</scope>
    <source>
        <strain evidence="6">P4B,CCM 7963,CECT 7998,DSM 25260,IBRC-M 10614,KCTC 13821</strain>
    </source>
</reference>
<dbReference type="RefSeq" id="WP_091583257.1">
    <property type="nucleotide sequence ID" value="NZ_FNDU01000004.1"/>
</dbReference>
<evidence type="ECO:0000256" key="4">
    <source>
        <dbReference type="SAM" id="SignalP"/>
    </source>
</evidence>
<evidence type="ECO:0000256" key="1">
    <source>
        <dbReference type="ARBA" id="ARBA00008520"/>
    </source>
</evidence>
<feature type="chain" id="PRO_5038859112" evidence="4">
    <location>
        <begin position="20"/>
        <end position="420"/>
    </location>
</feature>
<dbReference type="PROSITE" id="PS01037">
    <property type="entry name" value="SBP_BACTERIAL_1"/>
    <property type="match status" value="1"/>
</dbReference>
<evidence type="ECO:0000256" key="3">
    <source>
        <dbReference type="ARBA" id="ARBA00022729"/>
    </source>
</evidence>
<dbReference type="Pfam" id="PF01547">
    <property type="entry name" value="SBP_bac_1"/>
    <property type="match status" value="1"/>
</dbReference>
<protein>
    <submittedName>
        <fullName evidence="5">Raffinose/stachyose/melibiose transport system substrate-binding protein</fullName>
    </submittedName>
</protein>
<accession>A0A1G8GX67</accession>
<dbReference type="GO" id="GO:0055085">
    <property type="term" value="P:transmembrane transport"/>
    <property type="evidence" value="ECO:0007669"/>
    <property type="project" value="InterPro"/>
</dbReference>
<name>A0A1G8GX67_9BACI</name>
<evidence type="ECO:0000313" key="5">
    <source>
        <dbReference type="EMBL" id="SDH98939.1"/>
    </source>
</evidence>
<dbReference type="AlphaFoldDB" id="A0A1G8GX67"/>
<proteinExistence type="inferred from homology"/>
<dbReference type="Gene3D" id="3.40.190.10">
    <property type="entry name" value="Periplasmic binding protein-like II"/>
    <property type="match status" value="2"/>
</dbReference>
<dbReference type="SUPFAM" id="SSF53850">
    <property type="entry name" value="Periplasmic binding protein-like II"/>
    <property type="match status" value="1"/>
</dbReference>
<dbReference type="STRING" id="930129.SAMN05216352_1045"/>
<dbReference type="PANTHER" id="PTHR43649">
    <property type="entry name" value="ARABINOSE-BINDING PROTEIN-RELATED"/>
    <property type="match status" value="1"/>
</dbReference>
<dbReference type="Proteomes" id="UP000199017">
    <property type="component" value="Unassembled WGS sequence"/>
</dbReference>
<keyword evidence="3 4" id="KW-0732">Signal</keyword>
<dbReference type="InterPro" id="IPR006061">
    <property type="entry name" value="SBP_1_CS"/>
</dbReference>
<dbReference type="OrthoDB" id="9798191at2"/>
<dbReference type="EMBL" id="FNDU01000004">
    <property type="protein sequence ID" value="SDH98939.1"/>
    <property type="molecule type" value="Genomic_DNA"/>
</dbReference>